<keyword evidence="5 6" id="KW-0269">Exonuclease</keyword>
<accession>A0ABW5D8L3</accession>
<dbReference type="SUPFAM" id="SSF116842">
    <property type="entry name" value="XseB-like"/>
    <property type="match status" value="1"/>
</dbReference>
<dbReference type="HAMAP" id="MF_00337">
    <property type="entry name" value="Exonuc_7_S"/>
    <property type="match status" value="1"/>
</dbReference>
<dbReference type="InterPro" id="IPR003761">
    <property type="entry name" value="Exonuc_VII_S"/>
</dbReference>
<comment type="catalytic activity">
    <reaction evidence="6">
        <text>Exonucleolytic cleavage in either 5'- to 3'- or 3'- to 5'-direction to yield nucleoside 5'-phosphates.</text>
        <dbReference type="EC" id="3.1.11.6"/>
    </reaction>
</comment>
<sequence length="110" mass="12124">MPARKKKDPASAESELSFESALAKIEDIVESMEGDQLPLEDLVDQYEAGSKLLKHCEAVLSSARRRIELITLTDREEAAPSGKAEPLPYSLNASDENSEDLDDDNDISLF</sequence>
<evidence type="ECO:0000256" key="7">
    <source>
        <dbReference type="SAM" id="MobiDB-lite"/>
    </source>
</evidence>
<dbReference type="NCBIfam" id="TIGR01280">
    <property type="entry name" value="xseB"/>
    <property type="match status" value="1"/>
</dbReference>
<name>A0ABW5D8L3_9BACT</name>
<comment type="subcellular location">
    <subcellularLocation>
        <location evidence="6">Cytoplasm</location>
    </subcellularLocation>
</comment>
<dbReference type="RefSeq" id="WP_386820677.1">
    <property type="nucleotide sequence ID" value="NZ_JBHUIT010000027.1"/>
</dbReference>
<dbReference type="Pfam" id="PF02609">
    <property type="entry name" value="Exonuc_VII_S"/>
    <property type="match status" value="1"/>
</dbReference>
<comment type="function">
    <text evidence="6">Bidirectionally degrades single-stranded DNA into large acid-insoluble oligonucleotides, which are then degraded further into small acid-soluble oligonucleotides.</text>
</comment>
<keyword evidence="9" id="KW-1185">Reference proteome</keyword>
<feature type="compositionally biased region" description="Acidic residues" evidence="7">
    <location>
        <begin position="96"/>
        <end position="110"/>
    </location>
</feature>
<comment type="caution">
    <text evidence="8">The sequence shown here is derived from an EMBL/GenBank/DDBJ whole genome shotgun (WGS) entry which is preliminary data.</text>
</comment>
<evidence type="ECO:0000256" key="2">
    <source>
        <dbReference type="ARBA" id="ARBA00022490"/>
    </source>
</evidence>
<evidence type="ECO:0000256" key="6">
    <source>
        <dbReference type="HAMAP-Rule" id="MF_00337"/>
    </source>
</evidence>
<dbReference type="Proteomes" id="UP001597375">
    <property type="component" value="Unassembled WGS sequence"/>
</dbReference>
<dbReference type="InterPro" id="IPR037004">
    <property type="entry name" value="Exonuc_VII_ssu_sf"/>
</dbReference>
<evidence type="ECO:0000256" key="3">
    <source>
        <dbReference type="ARBA" id="ARBA00022722"/>
    </source>
</evidence>
<keyword evidence="4 6" id="KW-0378">Hydrolase</keyword>
<feature type="region of interest" description="Disordered" evidence="7">
    <location>
        <begin position="73"/>
        <end position="110"/>
    </location>
</feature>
<gene>
    <name evidence="6 8" type="primary">xseB</name>
    <name evidence="8" type="ORF">ACFSSA_11975</name>
</gene>
<dbReference type="EMBL" id="JBHUIT010000027">
    <property type="protein sequence ID" value="MFD2257392.1"/>
    <property type="molecule type" value="Genomic_DNA"/>
</dbReference>
<reference evidence="9" key="1">
    <citation type="journal article" date="2019" name="Int. J. Syst. Evol. Microbiol.">
        <title>The Global Catalogue of Microorganisms (GCM) 10K type strain sequencing project: providing services to taxonomists for standard genome sequencing and annotation.</title>
        <authorList>
            <consortium name="The Broad Institute Genomics Platform"/>
            <consortium name="The Broad Institute Genome Sequencing Center for Infectious Disease"/>
            <person name="Wu L."/>
            <person name="Ma J."/>
        </authorList>
    </citation>
    <scope>NUCLEOTIDE SEQUENCE [LARGE SCALE GENOMIC DNA]</scope>
    <source>
        <strain evidence="9">CGMCC 4.7106</strain>
    </source>
</reference>
<dbReference type="Gene3D" id="1.10.287.1040">
    <property type="entry name" value="Exonuclease VII, small subunit"/>
    <property type="match status" value="1"/>
</dbReference>
<evidence type="ECO:0000256" key="5">
    <source>
        <dbReference type="ARBA" id="ARBA00022839"/>
    </source>
</evidence>
<proteinExistence type="inferred from homology"/>
<dbReference type="PANTHER" id="PTHR34137:SF1">
    <property type="entry name" value="EXODEOXYRIBONUCLEASE 7 SMALL SUBUNIT"/>
    <property type="match status" value="1"/>
</dbReference>
<comment type="subunit">
    <text evidence="6">Heterooligomer composed of large and small subunits.</text>
</comment>
<comment type="similarity">
    <text evidence="1 6">Belongs to the XseB family.</text>
</comment>
<keyword evidence="3 6" id="KW-0540">Nuclease</keyword>
<dbReference type="EC" id="3.1.11.6" evidence="6"/>
<evidence type="ECO:0000313" key="8">
    <source>
        <dbReference type="EMBL" id="MFD2257392.1"/>
    </source>
</evidence>
<evidence type="ECO:0000256" key="1">
    <source>
        <dbReference type="ARBA" id="ARBA00009998"/>
    </source>
</evidence>
<dbReference type="PANTHER" id="PTHR34137">
    <property type="entry name" value="EXODEOXYRIBONUCLEASE 7 SMALL SUBUNIT"/>
    <property type="match status" value="1"/>
</dbReference>
<dbReference type="GO" id="GO:0008855">
    <property type="term" value="F:exodeoxyribonuclease VII activity"/>
    <property type="evidence" value="ECO:0007669"/>
    <property type="project" value="UniProtKB-EC"/>
</dbReference>
<evidence type="ECO:0000313" key="9">
    <source>
        <dbReference type="Proteomes" id="UP001597375"/>
    </source>
</evidence>
<organism evidence="8 9">
    <name type="scientific">Luteolibacter algae</name>
    <dbReference type="NCBI Taxonomy" id="454151"/>
    <lineage>
        <taxon>Bacteria</taxon>
        <taxon>Pseudomonadati</taxon>
        <taxon>Verrucomicrobiota</taxon>
        <taxon>Verrucomicrobiia</taxon>
        <taxon>Verrucomicrobiales</taxon>
        <taxon>Verrucomicrobiaceae</taxon>
        <taxon>Luteolibacter</taxon>
    </lineage>
</organism>
<keyword evidence="2 6" id="KW-0963">Cytoplasm</keyword>
<evidence type="ECO:0000256" key="4">
    <source>
        <dbReference type="ARBA" id="ARBA00022801"/>
    </source>
</evidence>
<protein>
    <recommendedName>
        <fullName evidence="6">Exodeoxyribonuclease 7 small subunit</fullName>
        <ecNumber evidence="6">3.1.11.6</ecNumber>
    </recommendedName>
    <alternativeName>
        <fullName evidence="6">Exodeoxyribonuclease VII small subunit</fullName>
        <shortName evidence="6">Exonuclease VII small subunit</shortName>
    </alternativeName>
</protein>